<feature type="compositionally biased region" description="Polar residues" evidence="1">
    <location>
        <begin position="14"/>
        <end position="26"/>
    </location>
</feature>
<dbReference type="RefSeq" id="WP_327774374.1">
    <property type="nucleotide sequence ID" value="NZ_JAYXUG010000003.1"/>
</dbReference>
<feature type="region of interest" description="Disordered" evidence="1">
    <location>
        <begin position="14"/>
        <end position="46"/>
    </location>
</feature>
<keyword evidence="3" id="KW-1185">Reference proteome</keyword>
<gene>
    <name evidence="2" type="ORF">VXS06_05685</name>
</gene>
<reference evidence="2 3" key="1">
    <citation type="submission" date="2024-01" db="EMBL/GenBank/DDBJ databases">
        <title>Active colonisers of the gastrointestinal tract of Atlantic salmon farmed in a warm water region.</title>
        <authorList>
            <person name="Bowman J.P."/>
        </authorList>
    </citation>
    <scope>NUCLEOTIDE SEQUENCE [LARGE SCALE GENOMIC DNA]</scope>
    <source>
        <strain evidence="2 3">S3MW1</strain>
    </source>
</reference>
<name>A0ABU6L5H5_9GAMM</name>
<feature type="compositionally biased region" description="Pro residues" evidence="1">
    <location>
        <begin position="37"/>
        <end position="46"/>
    </location>
</feature>
<dbReference type="EMBL" id="JAYXUG010000003">
    <property type="protein sequence ID" value="MEC6831257.1"/>
    <property type="molecule type" value="Genomic_DNA"/>
</dbReference>
<organism evidence="2 3">
    <name type="scientific">Photobacterium toruni</name>
    <dbReference type="NCBI Taxonomy" id="1935446"/>
    <lineage>
        <taxon>Bacteria</taxon>
        <taxon>Pseudomonadati</taxon>
        <taxon>Pseudomonadota</taxon>
        <taxon>Gammaproteobacteria</taxon>
        <taxon>Vibrionales</taxon>
        <taxon>Vibrionaceae</taxon>
        <taxon>Photobacterium</taxon>
    </lineage>
</organism>
<accession>A0ABU6L5H5</accession>
<evidence type="ECO:0000256" key="1">
    <source>
        <dbReference type="SAM" id="MobiDB-lite"/>
    </source>
</evidence>
<evidence type="ECO:0000313" key="3">
    <source>
        <dbReference type="Proteomes" id="UP001306119"/>
    </source>
</evidence>
<sequence length="46" mass="5253">MFNYNNYPTVSISYTTENSLNVTPSHYKSKQEKQLPDSPPPAKTYA</sequence>
<comment type="caution">
    <text evidence="2">The sequence shown here is derived from an EMBL/GenBank/DDBJ whole genome shotgun (WGS) entry which is preliminary data.</text>
</comment>
<dbReference type="Proteomes" id="UP001306119">
    <property type="component" value="Unassembled WGS sequence"/>
</dbReference>
<proteinExistence type="predicted"/>
<protein>
    <submittedName>
        <fullName evidence="2">Uncharacterized protein</fullName>
    </submittedName>
</protein>
<evidence type="ECO:0000313" key="2">
    <source>
        <dbReference type="EMBL" id="MEC6831257.1"/>
    </source>
</evidence>